<gene>
    <name evidence="1" type="ORF">EI982_07025</name>
</gene>
<dbReference type="PANTHER" id="PTHR47628:SF1">
    <property type="entry name" value="ALIPHATIC AMIDASE EXPRESSION-REGULATING PROTEIN"/>
    <property type="match status" value="1"/>
</dbReference>
<evidence type="ECO:0008006" key="3">
    <source>
        <dbReference type="Google" id="ProtNLM"/>
    </source>
</evidence>
<evidence type="ECO:0000313" key="1">
    <source>
        <dbReference type="EMBL" id="QGX94558.1"/>
    </source>
</evidence>
<dbReference type="RefSeq" id="WP_157688835.1">
    <property type="nucleotide sequence ID" value="NZ_CP034345.1"/>
</dbReference>
<dbReference type="EMBL" id="CP034345">
    <property type="protein sequence ID" value="QGX94558.1"/>
    <property type="molecule type" value="Genomic_DNA"/>
</dbReference>
<dbReference type="Proteomes" id="UP000428325">
    <property type="component" value="Chromosome"/>
</dbReference>
<dbReference type="SUPFAM" id="SSF53822">
    <property type="entry name" value="Periplasmic binding protein-like I"/>
    <property type="match status" value="1"/>
</dbReference>
<dbReference type="GeneID" id="43369273"/>
<reference evidence="1 2" key="1">
    <citation type="submission" date="2018-12" db="EMBL/GenBank/DDBJ databases">
        <title>Complete genome sequence of Haloplanus rallus MBLA0036.</title>
        <authorList>
            <person name="Nam Y.-d."/>
            <person name="Kang J."/>
            <person name="Chung W.-H."/>
            <person name="Park Y.S."/>
        </authorList>
    </citation>
    <scope>NUCLEOTIDE SEQUENCE [LARGE SCALE GENOMIC DNA]</scope>
    <source>
        <strain evidence="1 2">MBLA0036</strain>
    </source>
</reference>
<dbReference type="OrthoDB" id="200499at2157"/>
<dbReference type="Gene3D" id="3.40.50.2300">
    <property type="match status" value="2"/>
</dbReference>
<protein>
    <recommendedName>
        <fullName evidence="3">ABC transporter substrate-binding protein</fullName>
    </recommendedName>
</protein>
<dbReference type="AlphaFoldDB" id="A0A6B9F2T5"/>
<accession>A0A6B9F2T5</accession>
<organism evidence="1 2">
    <name type="scientific">Haloplanus rallus</name>
    <dbReference type="NCBI Taxonomy" id="1816183"/>
    <lineage>
        <taxon>Archaea</taxon>
        <taxon>Methanobacteriati</taxon>
        <taxon>Methanobacteriota</taxon>
        <taxon>Stenosarchaea group</taxon>
        <taxon>Halobacteria</taxon>
        <taxon>Halobacteriales</taxon>
        <taxon>Haloferacaceae</taxon>
        <taxon>Haloplanus</taxon>
    </lineage>
</organism>
<dbReference type="KEGG" id="hra:EI982_07025"/>
<evidence type="ECO:0000313" key="2">
    <source>
        <dbReference type="Proteomes" id="UP000428325"/>
    </source>
</evidence>
<keyword evidence="2" id="KW-1185">Reference proteome</keyword>
<name>A0A6B9F2T5_9EURY</name>
<sequence>MVTDTSRDDRADRGPVTRRKFLVAAGTGATVSALSGCAGQGGGGGSDQFTLGMALPLSGGLSPTSNSMIQGAEVAIDRINENGGLNGKQIETVVEDTEIDPQTTVQKTKKLIQQDDADAIFGPVLSSSRQAMAPVLSQEEVPGFYPVEYEGREANDYCNDWLFKIGDVPAQKIVPLIPWLLENHGNSFYLLGSDYVWPHSMNRVIKRELNKHGGETIGEEYISLGSTDVSSILSRVESADPDILFTEVTSTTSQALQKQMFNRGLRENWQQVGLANQSILMEGVPDGAIEGCLNCQPYFENLDNEQNEQFVSAISENFDDPMIGPYTGLSIAAINLLEAGVNSAGGTSPDDIVSGVAGASAQTPMGEVSVPYDTQIKVSATVARMNSNVKYDPIKTFDAVMPPEHCN</sequence>
<dbReference type="CDD" id="cd06331">
    <property type="entry name" value="PBP1_AmiC-like"/>
    <property type="match status" value="1"/>
</dbReference>
<dbReference type="PANTHER" id="PTHR47628">
    <property type="match status" value="1"/>
</dbReference>
<dbReference type="InterPro" id="IPR028082">
    <property type="entry name" value="Peripla_BP_I"/>
</dbReference>
<dbReference type="Pfam" id="PF13433">
    <property type="entry name" value="Peripla_BP_5"/>
    <property type="match status" value="1"/>
</dbReference>
<proteinExistence type="predicted"/>